<comment type="caution">
    <text evidence="2">The sequence shown here is derived from an EMBL/GenBank/DDBJ whole genome shotgun (WGS) entry which is preliminary data.</text>
</comment>
<evidence type="ECO:0000256" key="1">
    <source>
        <dbReference type="ARBA" id="ARBA00010751"/>
    </source>
</evidence>
<sequence>MFDVPGYRIVRVLGTVYGMTVRTRNWAAGFGMGLKSMVGGELKWLTNMMYSARNEAVSRVCDEGRKRGANAVIAMRFDIADLPPRYTQVCCYGTAVLLEKVDPDATDVPQLKSTAP</sequence>
<dbReference type="PANTHER" id="PTHR34068:SF2">
    <property type="entry name" value="UPF0145 PROTEIN SCO3412"/>
    <property type="match status" value="1"/>
</dbReference>
<comment type="similarity">
    <text evidence="1">Belongs to the UPF0145 family.</text>
</comment>
<organism evidence="2 3">
    <name type="scientific">Cryphonectria parasitica (strain ATCC 38755 / EP155)</name>
    <dbReference type="NCBI Taxonomy" id="660469"/>
    <lineage>
        <taxon>Eukaryota</taxon>
        <taxon>Fungi</taxon>
        <taxon>Dikarya</taxon>
        <taxon>Ascomycota</taxon>
        <taxon>Pezizomycotina</taxon>
        <taxon>Sordariomycetes</taxon>
        <taxon>Sordariomycetidae</taxon>
        <taxon>Diaporthales</taxon>
        <taxon>Cryphonectriaceae</taxon>
        <taxon>Cryphonectria-Endothia species complex</taxon>
        <taxon>Cryphonectria</taxon>
    </lineage>
</organism>
<gene>
    <name evidence="2" type="ORF">M406DRAFT_356025</name>
</gene>
<dbReference type="PANTHER" id="PTHR34068">
    <property type="entry name" value="UPF0145 PROTEIN YBJQ"/>
    <property type="match status" value="1"/>
</dbReference>
<keyword evidence="3" id="KW-1185">Reference proteome</keyword>
<dbReference type="InterPro" id="IPR002765">
    <property type="entry name" value="UPF0145_YbjQ-like"/>
</dbReference>
<reference evidence="2" key="1">
    <citation type="journal article" date="2020" name="Phytopathology">
        <title>Genome sequence of the chestnut blight fungus Cryphonectria parasitica EP155: A fundamental resource for an archetypical invasive plant pathogen.</title>
        <authorList>
            <person name="Crouch J.A."/>
            <person name="Dawe A."/>
            <person name="Aerts A."/>
            <person name="Barry K."/>
            <person name="Churchill A.C.L."/>
            <person name="Grimwood J."/>
            <person name="Hillman B."/>
            <person name="Milgroom M.G."/>
            <person name="Pangilinan J."/>
            <person name="Smith M."/>
            <person name="Salamov A."/>
            <person name="Schmutz J."/>
            <person name="Yadav J."/>
            <person name="Grigoriev I.V."/>
            <person name="Nuss D."/>
        </authorList>
    </citation>
    <scope>NUCLEOTIDE SEQUENCE</scope>
    <source>
        <strain evidence="2">EP155</strain>
    </source>
</reference>
<proteinExistence type="inferred from homology"/>
<dbReference type="EMBL" id="MU032347">
    <property type="protein sequence ID" value="KAF3765710.1"/>
    <property type="molecule type" value="Genomic_DNA"/>
</dbReference>
<name>A0A9P5CQ67_CRYP1</name>
<dbReference type="Pfam" id="PF01906">
    <property type="entry name" value="YbjQ_1"/>
    <property type="match status" value="1"/>
</dbReference>
<dbReference type="SUPFAM" id="SSF117782">
    <property type="entry name" value="YbjQ-like"/>
    <property type="match status" value="1"/>
</dbReference>
<accession>A0A9P5CQ67</accession>
<dbReference type="Gene3D" id="3.30.110.70">
    <property type="entry name" value="Hypothetical protein apc22750. Chain B"/>
    <property type="match status" value="1"/>
</dbReference>
<dbReference type="Proteomes" id="UP000803844">
    <property type="component" value="Unassembled WGS sequence"/>
</dbReference>
<evidence type="ECO:0000313" key="3">
    <source>
        <dbReference type="Proteomes" id="UP000803844"/>
    </source>
</evidence>
<protein>
    <submittedName>
        <fullName evidence="2">DUF74-domain-containing protein</fullName>
    </submittedName>
</protein>
<dbReference type="OrthoDB" id="68104at2759"/>
<dbReference type="RefSeq" id="XP_040776671.1">
    <property type="nucleotide sequence ID" value="XM_040923332.1"/>
</dbReference>
<dbReference type="InterPro" id="IPR035439">
    <property type="entry name" value="UPF0145_dom_sf"/>
</dbReference>
<dbReference type="GeneID" id="63840461"/>
<evidence type="ECO:0000313" key="2">
    <source>
        <dbReference type="EMBL" id="KAF3765710.1"/>
    </source>
</evidence>
<dbReference type="AlphaFoldDB" id="A0A9P5CQ67"/>